<protein>
    <recommendedName>
        <fullName evidence="1">Outer membrane protein beta-barrel domain-containing protein</fullName>
    </recommendedName>
</protein>
<organism evidence="2 3">
    <name type="scientific">Adhaeribacter pallidiroseus</name>
    <dbReference type="NCBI Taxonomy" id="2072847"/>
    <lineage>
        <taxon>Bacteria</taxon>
        <taxon>Pseudomonadati</taxon>
        <taxon>Bacteroidota</taxon>
        <taxon>Cytophagia</taxon>
        <taxon>Cytophagales</taxon>
        <taxon>Hymenobacteraceae</taxon>
        <taxon>Adhaeribacter</taxon>
    </lineage>
</organism>
<feature type="domain" description="Outer membrane protein beta-barrel" evidence="1">
    <location>
        <begin position="29"/>
        <end position="209"/>
    </location>
</feature>
<reference evidence="2 3" key="1">
    <citation type="submission" date="2018-04" db="EMBL/GenBank/DDBJ databases">
        <title>Adhaeribacter sp. HMF7616 genome sequencing and assembly.</title>
        <authorList>
            <person name="Kang H."/>
            <person name="Kang J."/>
            <person name="Cha I."/>
            <person name="Kim H."/>
            <person name="Joh K."/>
        </authorList>
    </citation>
    <scope>NUCLEOTIDE SEQUENCE [LARGE SCALE GENOMIC DNA]</scope>
    <source>
        <strain evidence="2 3">HMF7616</strain>
    </source>
</reference>
<evidence type="ECO:0000259" key="1">
    <source>
        <dbReference type="Pfam" id="PF13568"/>
    </source>
</evidence>
<accession>A0A369QN69</accession>
<name>A0A369QN69_9BACT</name>
<dbReference type="InterPro" id="IPR025665">
    <property type="entry name" value="Beta-barrel_OMP_2"/>
</dbReference>
<gene>
    <name evidence="2" type="ORF">AHMF7616_04974</name>
</gene>
<evidence type="ECO:0000313" key="2">
    <source>
        <dbReference type="EMBL" id="RDC66343.1"/>
    </source>
</evidence>
<dbReference type="EMBL" id="QASA01000001">
    <property type="protein sequence ID" value="RDC66343.1"/>
    <property type="molecule type" value="Genomic_DNA"/>
</dbReference>
<keyword evidence="3" id="KW-1185">Reference proteome</keyword>
<dbReference type="InterPro" id="IPR011250">
    <property type="entry name" value="OMP/PagP_B-barrel"/>
</dbReference>
<comment type="caution">
    <text evidence="2">The sequence shown here is derived from an EMBL/GenBank/DDBJ whole genome shotgun (WGS) entry which is preliminary data.</text>
</comment>
<dbReference type="Proteomes" id="UP000253919">
    <property type="component" value="Unassembled WGS sequence"/>
</dbReference>
<evidence type="ECO:0000313" key="3">
    <source>
        <dbReference type="Proteomes" id="UP000253919"/>
    </source>
</evidence>
<proteinExistence type="predicted"/>
<dbReference type="SUPFAM" id="SSF56925">
    <property type="entry name" value="OMPA-like"/>
    <property type="match status" value="1"/>
</dbReference>
<dbReference type="AlphaFoldDB" id="A0A369QN69"/>
<dbReference type="Pfam" id="PF13568">
    <property type="entry name" value="OMP_b-brl_2"/>
    <property type="match status" value="1"/>
</dbReference>
<sequence length="234" mass="25823">MADAPFNYSTTMKKIFILSFLLAFTSIAFAQELELGIKITPSIAGSRIIAPSEVNFEKEGANFRFGFGVIADLYFTDNAAFSTGLSFTGKGGTVSYPTSLITPGSTNGRITDEISLQYLEIPLTVKLFTNEVATDMRVYFQTGFSLNPRMGAKVNGEKLDQTNNNEKYSKRFNVLDADVILGTGLEYQVGETTKLFGGLSYHRGLVSIDDYYESKNDKIELRNNVISLDLGVKF</sequence>
<dbReference type="Gene3D" id="2.40.160.20">
    <property type="match status" value="1"/>
</dbReference>